<protein>
    <submittedName>
        <fullName evidence="3">Uncharacterized protein</fullName>
    </submittedName>
</protein>
<keyword evidence="2" id="KW-0472">Membrane</keyword>
<sequence length="100" mass="11368">MTDASGARVLDNGDMTSDVPAPPVNSSRKSPPRSPRRARRGQAMVEYSMINWVLIVGLVIGATVRIRWTDDRQTNVIDLFLEAYQIYYDSFYFVLNLPFP</sequence>
<evidence type="ECO:0000256" key="1">
    <source>
        <dbReference type="SAM" id="MobiDB-lite"/>
    </source>
</evidence>
<organism evidence="3 4">
    <name type="scientific">Corallococcus coralloides</name>
    <name type="common">Myxococcus coralloides</name>
    <dbReference type="NCBI Taxonomy" id="184914"/>
    <lineage>
        <taxon>Bacteria</taxon>
        <taxon>Pseudomonadati</taxon>
        <taxon>Myxococcota</taxon>
        <taxon>Myxococcia</taxon>
        <taxon>Myxococcales</taxon>
        <taxon>Cystobacterineae</taxon>
        <taxon>Myxococcaceae</taxon>
        <taxon>Corallococcus</taxon>
    </lineage>
</organism>
<dbReference type="AlphaFoldDB" id="A0A410RW85"/>
<keyword evidence="2" id="KW-0812">Transmembrane</keyword>
<feature type="compositionally biased region" description="Basic residues" evidence="1">
    <location>
        <begin position="30"/>
        <end position="39"/>
    </location>
</feature>
<feature type="transmembrane region" description="Helical" evidence="2">
    <location>
        <begin position="49"/>
        <end position="68"/>
    </location>
</feature>
<dbReference type="Proteomes" id="UP000288758">
    <property type="component" value="Chromosome"/>
</dbReference>
<reference evidence="3 4" key="1">
    <citation type="submission" date="2018-12" db="EMBL/GenBank/DDBJ databases">
        <title>Complete Genome Sequence of the Corallopyronin A producing Myxobacterium Corallococcus coralloides B035.</title>
        <authorList>
            <person name="Bouhired S.M."/>
            <person name="Rupp O."/>
            <person name="Blom J."/>
            <person name="Schaeberle T.F."/>
            <person name="Kehraus S."/>
            <person name="Schiefer A."/>
            <person name="Pfarr K."/>
            <person name="Goesmann A."/>
            <person name="Hoerauf A."/>
            <person name="Koenig G.M."/>
        </authorList>
    </citation>
    <scope>NUCLEOTIDE SEQUENCE [LARGE SCALE GENOMIC DNA]</scope>
    <source>
        <strain evidence="3 4">B035</strain>
    </source>
</reference>
<evidence type="ECO:0000313" key="3">
    <source>
        <dbReference type="EMBL" id="QAT86177.1"/>
    </source>
</evidence>
<feature type="region of interest" description="Disordered" evidence="1">
    <location>
        <begin position="1"/>
        <end position="39"/>
    </location>
</feature>
<accession>A0A410RW85</accession>
<dbReference type="EMBL" id="CP034669">
    <property type="protein sequence ID" value="QAT86177.1"/>
    <property type="molecule type" value="Genomic_DNA"/>
</dbReference>
<proteinExistence type="predicted"/>
<name>A0A410RW85_CORCK</name>
<keyword evidence="2" id="KW-1133">Transmembrane helix</keyword>
<gene>
    <name evidence="3" type="ORF">EJ065_4629</name>
</gene>
<evidence type="ECO:0000256" key="2">
    <source>
        <dbReference type="SAM" id="Phobius"/>
    </source>
</evidence>
<evidence type="ECO:0000313" key="4">
    <source>
        <dbReference type="Proteomes" id="UP000288758"/>
    </source>
</evidence>